<protein>
    <submittedName>
        <fullName evidence="2">DUF4184 family protein</fullName>
    </submittedName>
</protein>
<dbReference type="OrthoDB" id="8481923at2"/>
<dbReference type="InterPro" id="IPR025238">
    <property type="entry name" value="DUF4184"/>
</dbReference>
<keyword evidence="1" id="KW-1133">Transmembrane helix</keyword>
<organism evidence="2 3">
    <name type="scientific">Actinacidiphila oryziradicis</name>
    <dbReference type="NCBI Taxonomy" id="2571141"/>
    <lineage>
        <taxon>Bacteria</taxon>
        <taxon>Bacillati</taxon>
        <taxon>Actinomycetota</taxon>
        <taxon>Actinomycetes</taxon>
        <taxon>Kitasatosporales</taxon>
        <taxon>Streptomycetaceae</taxon>
        <taxon>Actinacidiphila</taxon>
    </lineage>
</organism>
<evidence type="ECO:0000256" key="1">
    <source>
        <dbReference type="SAM" id="Phobius"/>
    </source>
</evidence>
<feature type="transmembrane region" description="Helical" evidence="1">
    <location>
        <begin position="190"/>
        <end position="211"/>
    </location>
</feature>
<keyword evidence="1" id="KW-0472">Membrane</keyword>
<dbReference type="RefSeq" id="WP_136724508.1">
    <property type="nucleotide sequence ID" value="NZ_SUMC01000012.1"/>
</dbReference>
<keyword evidence="3" id="KW-1185">Reference proteome</keyword>
<evidence type="ECO:0000313" key="2">
    <source>
        <dbReference type="EMBL" id="TKA10746.1"/>
    </source>
</evidence>
<gene>
    <name evidence="2" type="ORF">FCI23_15725</name>
</gene>
<reference evidence="2 3" key="1">
    <citation type="submission" date="2019-04" db="EMBL/GenBank/DDBJ databases">
        <title>Streptomyces oryziradicis sp. nov., a novel actinomycete isolated from rhizosphere soil of rice (Oryza sativa L.).</title>
        <authorList>
            <person name="Li C."/>
        </authorList>
    </citation>
    <scope>NUCLEOTIDE SEQUENCE [LARGE SCALE GENOMIC DNA]</scope>
    <source>
        <strain evidence="2 3">NEAU-C40</strain>
    </source>
</reference>
<proteinExistence type="predicted"/>
<feature type="transmembrane region" description="Helical" evidence="1">
    <location>
        <begin position="152"/>
        <end position="170"/>
    </location>
</feature>
<dbReference type="Proteomes" id="UP000305778">
    <property type="component" value="Unassembled WGS sequence"/>
</dbReference>
<dbReference type="Pfam" id="PF13803">
    <property type="entry name" value="DUF4184"/>
    <property type="match status" value="1"/>
</dbReference>
<dbReference type="AlphaFoldDB" id="A0A4U0SM59"/>
<accession>A0A4U0SM59</accession>
<sequence>MPFTLSHAAAVLPLLRRDGSARGPLITTALVAGSFAPDVPFFAESFLHGVYGYGEVTHSVPGILTSDPLIAAALAAGWWFVRDPLIAPPPSGRGCPVPVSWNPRNAAWFWASAALGAATHIGWDTFTHHGRWGVRTFPVLNTVVHGMPLHHWAQYGSSAAGLVLVAAFAARARHETPRRPDPRSARSRALMAALLGGSAAAGAAARCAHWYQANGATESILDLLPTALFGGGAGLAGGALVYAGAARLRARLRRGEATGGSRVG</sequence>
<evidence type="ECO:0000313" key="3">
    <source>
        <dbReference type="Proteomes" id="UP000305778"/>
    </source>
</evidence>
<dbReference type="EMBL" id="SUMC01000012">
    <property type="protein sequence ID" value="TKA10746.1"/>
    <property type="molecule type" value="Genomic_DNA"/>
</dbReference>
<name>A0A4U0SM59_9ACTN</name>
<comment type="caution">
    <text evidence="2">The sequence shown here is derived from an EMBL/GenBank/DDBJ whole genome shotgun (WGS) entry which is preliminary data.</text>
</comment>
<keyword evidence="1" id="KW-0812">Transmembrane</keyword>
<feature type="transmembrane region" description="Helical" evidence="1">
    <location>
        <begin position="223"/>
        <end position="245"/>
    </location>
</feature>